<dbReference type="GO" id="GO:0000479">
    <property type="term" value="P:endonucleolytic cleavage of tricistronic rRNA transcript (SSU-rRNA, 5.8S rRNA, LSU-rRNA)"/>
    <property type="evidence" value="ECO:0000318"/>
    <property type="project" value="GO_Central"/>
</dbReference>
<dbReference type="OMA" id="YTDQNKG"/>
<dbReference type="InterPro" id="IPR013792">
    <property type="entry name" value="RNA3'P_cycl/enolpyr_Trfase_a/b"/>
</dbReference>
<dbReference type="Gene3D" id="3.65.10.20">
    <property type="entry name" value="RNA 3'-terminal phosphate cyclase domain"/>
    <property type="match status" value="1"/>
</dbReference>
<evidence type="ECO:0000259" key="5">
    <source>
        <dbReference type="Pfam" id="PF01137"/>
    </source>
</evidence>
<comment type="similarity">
    <text evidence="2">Belongs to the RNA 3'-terminal cyclase family. Type 2 subfamily.</text>
</comment>
<evidence type="ECO:0000259" key="6">
    <source>
        <dbReference type="Pfam" id="PF05189"/>
    </source>
</evidence>
<dbReference type="KEGG" id="mbr:MONBRDRAFT_18812"/>
<feature type="domain" description="RNA 3'-terminal phosphate cyclase" evidence="5">
    <location>
        <begin position="17"/>
        <end position="343"/>
    </location>
</feature>
<dbReference type="eggNOG" id="KOG3980">
    <property type="taxonomic scope" value="Eukaryota"/>
</dbReference>
<dbReference type="InterPro" id="IPR020719">
    <property type="entry name" value="RNA3'_term_phos_cycl-like_CS"/>
</dbReference>
<dbReference type="PIRSF" id="PIRSF005378">
    <property type="entry name" value="RNA3'_term_phos_cycl_euk"/>
    <property type="match status" value="1"/>
</dbReference>
<dbReference type="CDD" id="cd00875">
    <property type="entry name" value="RNA_Cyclase_Class_I"/>
    <property type="match status" value="1"/>
</dbReference>
<proteinExistence type="inferred from homology"/>
<evidence type="ECO:0008006" key="9">
    <source>
        <dbReference type="Google" id="ProtNLM"/>
    </source>
</evidence>
<dbReference type="GO" id="GO:0004521">
    <property type="term" value="F:RNA endonuclease activity"/>
    <property type="evidence" value="ECO:0000318"/>
    <property type="project" value="GO_Central"/>
</dbReference>
<keyword evidence="8" id="KW-1185">Reference proteome</keyword>
<reference evidence="7 8" key="1">
    <citation type="journal article" date="2008" name="Nature">
        <title>The genome of the choanoflagellate Monosiga brevicollis and the origin of metazoans.</title>
        <authorList>
            <consortium name="JGI Sequencing"/>
            <person name="King N."/>
            <person name="Westbrook M.J."/>
            <person name="Young S.L."/>
            <person name="Kuo A."/>
            <person name="Abedin M."/>
            <person name="Chapman J."/>
            <person name="Fairclough S."/>
            <person name="Hellsten U."/>
            <person name="Isogai Y."/>
            <person name="Letunic I."/>
            <person name="Marr M."/>
            <person name="Pincus D."/>
            <person name="Putnam N."/>
            <person name="Rokas A."/>
            <person name="Wright K.J."/>
            <person name="Zuzow R."/>
            <person name="Dirks W."/>
            <person name="Good M."/>
            <person name="Goodstein D."/>
            <person name="Lemons D."/>
            <person name="Li W."/>
            <person name="Lyons J.B."/>
            <person name="Morris A."/>
            <person name="Nichols S."/>
            <person name="Richter D.J."/>
            <person name="Salamov A."/>
            <person name="Bork P."/>
            <person name="Lim W.A."/>
            <person name="Manning G."/>
            <person name="Miller W.T."/>
            <person name="McGinnis W."/>
            <person name="Shapiro H."/>
            <person name="Tjian R."/>
            <person name="Grigoriev I.V."/>
            <person name="Rokhsar D."/>
        </authorList>
    </citation>
    <scope>NUCLEOTIDE SEQUENCE [LARGE SCALE GENOMIC DNA]</scope>
    <source>
        <strain evidence="8">MX1 / ATCC 50154</strain>
    </source>
</reference>
<dbReference type="Proteomes" id="UP000001357">
    <property type="component" value="Unassembled WGS sequence"/>
</dbReference>
<dbReference type="Pfam" id="PF01137">
    <property type="entry name" value="RTC"/>
    <property type="match status" value="1"/>
</dbReference>
<evidence type="ECO:0000313" key="8">
    <source>
        <dbReference type="Proteomes" id="UP000001357"/>
    </source>
</evidence>
<accession>A9UXT2</accession>
<sequence length="370" mass="40482">MSSAKGSAVASKSKTLTFEGTSSFRQRIVFSVLSGRPVRFVKIRPDADSPGLTDYEVTFLRLIDTITNGTHISINETGTAAYLRPGTITNGRKLQFDCGSSRAIGYYLEFLLCLAPFGKAPLHIFLSGITNDNQDPSVDIIRTVGLPVLKRFGVEDGLELKVIRRGLRPNGGGEIMFQCPHVRQIKPVRCVELGKIKRIRGLVYTTRVAPSTGHRVVDACRGVLNKFIPDVYLYTDHYSGAEAGKSPGYGISLVAETSDKCNLSMELAADKGQLPEDLGTQAAHLLFEEIARGGCFDTFSQTIVFTLMALGPEDVSKVRVGKLSPFSIQLLRDLRSFFQLTFKLKPEAATKTLLVSGMGVGYTNIHKKLQ</sequence>
<name>A9UXT2_MONBE</name>
<evidence type="ECO:0000256" key="4">
    <source>
        <dbReference type="ARBA" id="ARBA00023242"/>
    </source>
</evidence>
<keyword evidence="4" id="KW-0539">Nucleus</keyword>
<dbReference type="InterPro" id="IPR037136">
    <property type="entry name" value="RNA3'_phos_cyclase_dom_sf"/>
</dbReference>
<dbReference type="EMBL" id="CH991549">
    <property type="protein sequence ID" value="EDQ89741.1"/>
    <property type="molecule type" value="Genomic_DNA"/>
</dbReference>
<dbReference type="PROSITE" id="PS01287">
    <property type="entry name" value="RTC"/>
    <property type="match status" value="1"/>
</dbReference>
<dbReference type="Gene3D" id="3.30.360.20">
    <property type="entry name" value="RNA 3'-terminal phosphate cyclase, insert domain"/>
    <property type="match status" value="1"/>
</dbReference>
<dbReference type="PANTHER" id="PTHR11096">
    <property type="entry name" value="RNA 3' TERMINAL PHOSPHATE CYCLASE"/>
    <property type="match status" value="1"/>
</dbReference>
<dbReference type="InterPro" id="IPR036553">
    <property type="entry name" value="RPTC_insert"/>
</dbReference>
<evidence type="ECO:0000313" key="7">
    <source>
        <dbReference type="EMBL" id="EDQ89741.1"/>
    </source>
</evidence>
<dbReference type="InterPro" id="IPR023797">
    <property type="entry name" value="RNA3'_phos_cyclase_dom"/>
</dbReference>
<dbReference type="SUPFAM" id="SSF55205">
    <property type="entry name" value="EPT/RTPC-like"/>
    <property type="match status" value="1"/>
</dbReference>
<dbReference type="GO" id="GO:0005730">
    <property type="term" value="C:nucleolus"/>
    <property type="evidence" value="ECO:0000318"/>
    <property type="project" value="GO_Central"/>
</dbReference>
<keyword evidence="3" id="KW-0690">Ribosome biogenesis</keyword>
<dbReference type="FunCoup" id="A9UXT2">
    <property type="interactions" value="885"/>
</dbReference>
<dbReference type="GeneID" id="5890665"/>
<dbReference type="InParanoid" id="A9UXT2"/>
<dbReference type="Pfam" id="PF05189">
    <property type="entry name" value="RTC_insert"/>
    <property type="match status" value="1"/>
</dbReference>
<evidence type="ECO:0000256" key="2">
    <source>
        <dbReference type="ARBA" id="ARBA00007089"/>
    </source>
</evidence>
<evidence type="ECO:0000256" key="3">
    <source>
        <dbReference type="ARBA" id="ARBA00022517"/>
    </source>
</evidence>
<feature type="domain" description="RNA 3'-terminal phosphate cyclase insert" evidence="6">
    <location>
        <begin position="192"/>
        <end position="291"/>
    </location>
</feature>
<dbReference type="InterPro" id="IPR000228">
    <property type="entry name" value="RNA3'_term_phos_cyc"/>
</dbReference>
<dbReference type="RefSeq" id="XP_001745163.1">
    <property type="nucleotide sequence ID" value="XM_001745111.1"/>
</dbReference>
<dbReference type="InterPro" id="IPR013791">
    <property type="entry name" value="RNA3'-term_phos_cycl_insert"/>
</dbReference>
<gene>
    <name evidence="7" type="ORF">MONBRDRAFT_18812</name>
</gene>
<protein>
    <recommendedName>
        <fullName evidence="9">RNA 3'-terminal phosphate cyclase-like protein</fullName>
    </recommendedName>
</protein>
<dbReference type="AlphaFoldDB" id="A9UXT2"/>
<dbReference type="InterPro" id="IPR016443">
    <property type="entry name" value="RNA3'_term_phos_cyc_type_2"/>
</dbReference>
<dbReference type="PANTHER" id="PTHR11096:SF1">
    <property type="entry name" value="RNA 3'-TERMINAL PHOSPHATE CYCLASE-LIKE PROTEIN"/>
    <property type="match status" value="1"/>
</dbReference>
<organism evidence="7 8">
    <name type="scientific">Monosiga brevicollis</name>
    <name type="common">Choanoflagellate</name>
    <dbReference type="NCBI Taxonomy" id="81824"/>
    <lineage>
        <taxon>Eukaryota</taxon>
        <taxon>Choanoflagellata</taxon>
        <taxon>Craspedida</taxon>
        <taxon>Salpingoecidae</taxon>
        <taxon>Monosiga</taxon>
    </lineage>
</organism>
<dbReference type="NCBIfam" id="TIGR03400">
    <property type="entry name" value="18S_RNA_Rcl1p"/>
    <property type="match status" value="1"/>
</dbReference>
<dbReference type="STRING" id="81824.A9UXT2"/>
<evidence type="ECO:0000256" key="1">
    <source>
        <dbReference type="ARBA" id="ARBA00004604"/>
    </source>
</evidence>
<comment type="subcellular location">
    <subcellularLocation>
        <location evidence="1">Nucleus</location>
        <location evidence="1">Nucleolus</location>
    </subcellularLocation>
</comment>